<feature type="transmembrane region" description="Helical" evidence="8">
    <location>
        <begin position="335"/>
        <end position="357"/>
    </location>
</feature>
<dbReference type="SUPFAM" id="SSF118215">
    <property type="entry name" value="Proton glutamate symport protein"/>
    <property type="match status" value="1"/>
</dbReference>
<keyword evidence="3 8" id="KW-0812">Transmembrane</keyword>
<evidence type="ECO:0000256" key="1">
    <source>
        <dbReference type="ARBA" id="ARBA00004141"/>
    </source>
</evidence>
<dbReference type="Proteomes" id="UP000648239">
    <property type="component" value="Unassembled WGS sequence"/>
</dbReference>
<sequence length="420" mass="45215">MKRIKLHWWILIGIVAGILAGWWTQSFCSDAGIPVESTAAYAAFDGLSTIFMNLLKMIVIPLVFFSLVSGMQGMGSLARLGRLGLRTFLFYMGTSLLAILTGLTLVNLIRPGDGLNVTVPTEPVGKEVPESFWEVLSNMVPDNVVQAAADFELIGVILFAILFGAFMLTLEGEKKDVLSRFIEACSDIMMKMTGFVIALAPVGIAALIAKLVSTSGPELFWEMRWYVITVALALATHLLITLPALIYIFTRRNPYRFIWTMSPALFTAFSTASSSGTLGVTLRRAERGAGISNRVASFVLPLGATINMDGTALYEIVSVLFIAQVHAGIDPSFTLTFGQQLLIVFLGLAVSIGAAGIPHAGLVMMVIILQAVGLPVEYTALIWAVDRVLDMGRTVINVTSDSSVALMVAHAEGEVSESVD</sequence>
<dbReference type="GO" id="GO:0016020">
    <property type="term" value="C:membrane"/>
    <property type="evidence" value="ECO:0007669"/>
    <property type="project" value="UniProtKB-SubCell"/>
</dbReference>
<evidence type="ECO:0000256" key="2">
    <source>
        <dbReference type="ARBA" id="ARBA00022448"/>
    </source>
</evidence>
<evidence type="ECO:0000256" key="5">
    <source>
        <dbReference type="ARBA" id="ARBA00022989"/>
    </source>
</evidence>
<evidence type="ECO:0000256" key="3">
    <source>
        <dbReference type="ARBA" id="ARBA00022692"/>
    </source>
</evidence>
<dbReference type="PANTHER" id="PTHR11958:SF63">
    <property type="entry name" value="AMINO ACID TRANSPORTER"/>
    <property type="match status" value="1"/>
</dbReference>
<dbReference type="Pfam" id="PF00375">
    <property type="entry name" value="SDF"/>
    <property type="match status" value="1"/>
</dbReference>
<evidence type="ECO:0000256" key="8">
    <source>
        <dbReference type="SAM" id="Phobius"/>
    </source>
</evidence>
<accession>A0A8J6XY81</accession>
<evidence type="ECO:0000256" key="4">
    <source>
        <dbReference type="ARBA" id="ARBA00022847"/>
    </source>
</evidence>
<comment type="subcellular location">
    <subcellularLocation>
        <location evidence="1">Membrane</location>
        <topology evidence="1">Multi-pass membrane protein</topology>
    </subcellularLocation>
</comment>
<keyword evidence="2" id="KW-0813">Transport</keyword>
<keyword evidence="7" id="KW-0325">Glycoprotein</keyword>
<keyword evidence="5 8" id="KW-1133">Transmembrane helix</keyword>
<feature type="transmembrane region" description="Helical" evidence="8">
    <location>
        <begin position="153"/>
        <end position="171"/>
    </location>
</feature>
<proteinExistence type="predicted"/>
<dbReference type="GO" id="GO:1902475">
    <property type="term" value="P:L-alpha-amino acid transmembrane transport"/>
    <property type="evidence" value="ECO:0007669"/>
    <property type="project" value="UniProtKB-ARBA"/>
</dbReference>
<name>A0A8J6XY81_9BACT</name>
<dbReference type="InterPro" id="IPR018107">
    <property type="entry name" value="Na-dicarboxylate_symporter_CS"/>
</dbReference>
<feature type="transmembrane region" description="Helical" evidence="8">
    <location>
        <begin position="7"/>
        <end position="24"/>
    </location>
</feature>
<evidence type="ECO:0000256" key="7">
    <source>
        <dbReference type="ARBA" id="ARBA00023180"/>
    </source>
</evidence>
<comment type="caution">
    <text evidence="9">The sequence shown here is derived from an EMBL/GenBank/DDBJ whole genome shotgun (WGS) entry which is preliminary data.</text>
</comment>
<dbReference type="InterPro" id="IPR001991">
    <property type="entry name" value="Na-dicarboxylate_symporter"/>
</dbReference>
<feature type="transmembrane region" description="Helical" evidence="8">
    <location>
        <begin position="225"/>
        <end position="250"/>
    </location>
</feature>
<dbReference type="PRINTS" id="PR00173">
    <property type="entry name" value="EDTRNSPORT"/>
</dbReference>
<feature type="transmembrane region" description="Helical" evidence="8">
    <location>
        <begin position="192"/>
        <end position="213"/>
    </location>
</feature>
<keyword evidence="4" id="KW-0769">Symport</keyword>
<reference evidence="9 10" key="1">
    <citation type="submission" date="2020-08" db="EMBL/GenBank/DDBJ databases">
        <title>Acidobacteriota in marine sediments use diverse sulfur dissimilation pathways.</title>
        <authorList>
            <person name="Wasmund K."/>
        </authorList>
    </citation>
    <scope>NUCLEOTIDE SEQUENCE [LARGE SCALE GENOMIC DNA]</scope>
    <source>
        <strain evidence="9">MAG AM4</strain>
    </source>
</reference>
<gene>
    <name evidence="9" type="ORF">IFK94_12765</name>
</gene>
<feature type="transmembrane region" description="Helical" evidence="8">
    <location>
        <begin position="50"/>
        <end position="68"/>
    </location>
</feature>
<organism evidence="9 10">
    <name type="scientific">Candidatus Polarisedimenticola svalbardensis</name>
    <dbReference type="NCBI Taxonomy" id="2886004"/>
    <lineage>
        <taxon>Bacteria</taxon>
        <taxon>Pseudomonadati</taxon>
        <taxon>Acidobacteriota</taxon>
        <taxon>Candidatus Polarisedimenticolia</taxon>
        <taxon>Candidatus Polarisedimenticolales</taxon>
        <taxon>Candidatus Polarisedimenticolaceae</taxon>
        <taxon>Candidatus Polarisedimenticola</taxon>
    </lineage>
</organism>
<feature type="transmembrane region" description="Helical" evidence="8">
    <location>
        <begin position="88"/>
        <end position="109"/>
    </location>
</feature>
<dbReference type="GO" id="GO:0015293">
    <property type="term" value="F:symporter activity"/>
    <property type="evidence" value="ECO:0007669"/>
    <property type="project" value="UniProtKB-KW"/>
</dbReference>
<dbReference type="Gene3D" id="1.10.3860.10">
    <property type="entry name" value="Sodium:dicarboxylate symporter"/>
    <property type="match status" value="1"/>
</dbReference>
<dbReference type="PROSITE" id="PS00714">
    <property type="entry name" value="NA_DICARBOXYL_SYMP_2"/>
    <property type="match status" value="1"/>
</dbReference>
<keyword evidence="6 8" id="KW-0472">Membrane</keyword>
<dbReference type="AlphaFoldDB" id="A0A8J6XY81"/>
<protein>
    <submittedName>
        <fullName evidence="9">Dicarboxylate/amino acid:cation symporter</fullName>
    </submittedName>
</protein>
<evidence type="ECO:0000313" key="10">
    <source>
        <dbReference type="Proteomes" id="UP000648239"/>
    </source>
</evidence>
<evidence type="ECO:0000313" key="9">
    <source>
        <dbReference type="EMBL" id="MBD3868991.1"/>
    </source>
</evidence>
<evidence type="ECO:0000256" key="6">
    <source>
        <dbReference type="ARBA" id="ARBA00023136"/>
    </source>
</evidence>
<dbReference type="InterPro" id="IPR050746">
    <property type="entry name" value="DAACS"/>
</dbReference>
<dbReference type="InterPro" id="IPR036458">
    <property type="entry name" value="Na:dicarbo_symporter_sf"/>
</dbReference>
<dbReference type="PANTHER" id="PTHR11958">
    <property type="entry name" value="SODIUM/DICARBOXYLATE SYMPORTER-RELATED"/>
    <property type="match status" value="1"/>
</dbReference>
<feature type="transmembrane region" description="Helical" evidence="8">
    <location>
        <begin position="363"/>
        <end position="385"/>
    </location>
</feature>
<dbReference type="EMBL" id="JACXWD010000052">
    <property type="protein sequence ID" value="MBD3868991.1"/>
    <property type="molecule type" value="Genomic_DNA"/>
</dbReference>